<reference evidence="1" key="1">
    <citation type="submission" date="2021-03" db="EMBL/GenBank/DDBJ databases">
        <authorList>
            <consortium name="DOE Joint Genome Institute"/>
            <person name="Ahrendt S."/>
            <person name="Looney B.P."/>
            <person name="Miyauchi S."/>
            <person name="Morin E."/>
            <person name="Drula E."/>
            <person name="Courty P.E."/>
            <person name="Chicoki N."/>
            <person name="Fauchery L."/>
            <person name="Kohler A."/>
            <person name="Kuo A."/>
            <person name="Labutti K."/>
            <person name="Pangilinan J."/>
            <person name="Lipzen A."/>
            <person name="Riley R."/>
            <person name="Andreopoulos W."/>
            <person name="He G."/>
            <person name="Johnson J."/>
            <person name="Barry K.W."/>
            <person name="Grigoriev I.V."/>
            <person name="Nagy L."/>
            <person name="Hibbett D."/>
            <person name="Henrissat B."/>
            <person name="Matheny P.B."/>
            <person name="Labbe J."/>
            <person name="Martin F."/>
        </authorList>
    </citation>
    <scope>NUCLEOTIDE SEQUENCE</scope>
    <source>
        <strain evidence="1">HHB10654</strain>
    </source>
</reference>
<protein>
    <submittedName>
        <fullName evidence="1">Uncharacterized protein</fullName>
    </submittedName>
</protein>
<gene>
    <name evidence="1" type="ORF">BV25DRAFT_782552</name>
</gene>
<accession>A0ACB8SY24</accession>
<keyword evidence="2" id="KW-1185">Reference proteome</keyword>
<comment type="caution">
    <text evidence="1">The sequence shown here is derived from an EMBL/GenBank/DDBJ whole genome shotgun (WGS) entry which is preliminary data.</text>
</comment>
<reference evidence="1" key="2">
    <citation type="journal article" date="2022" name="New Phytol.">
        <title>Evolutionary transition to the ectomycorrhizal habit in the genomes of a hyperdiverse lineage of mushroom-forming fungi.</title>
        <authorList>
            <person name="Looney B."/>
            <person name="Miyauchi S."/>
            <person name="Morin E."/>
            <person name="Drula E."/>
            <person name="Courty P.E."/>
            <person name="Kohler A."/>
            <person name="Kuo A."/>
            <person name="LaButti K."/>
            <person name="Pangilinan J."/>
            <person name="Lipzen A."/>
            <person name="Riley R."/>
            <person name="Andreopoulos W."/>
            <person name="He G."/>
            <person name="Johnson J."/>
            <person name="Nolan M."/>
            <person name="Tritt A."/>
            <person name="Barry K.W."/>
            <person name="Grigoriev I.V."/>
            <person name="Nagy L.G."/>
            <person name="Hibbett D."/>
            <person name="Henrissat B."/>
            <person name="Matheny P.B."/>
            <person name="Labbe J."/>
            <person name="Martin F.M."/>
        </authorList>
    </citation>
    <scope>NUCLEOTIDE SEQUENCE</scope>
    <source>
        <strain evidence="1">HHB10654</strain>
    </source>
</reference>
<organism evidence="1 2">
    <name type="scientific">Artomyces pyxidatus</name>
    <dbReference type="NCBI Taxonomy" id="48021"/>
    <lineage>
        <taxon>Eukaryota</taxon>
        <taxon>Fungi</taxon>
        <taxon>Dikarya</taxon>
        <taxon>Basidiomycota</taxon>
        <taxon>Agaricomycotina</taxon>
        <taxon>Agaricomycetes</taxon>
        <taxon>Russulales</taxon>
        <taxon>Auriscalpiaceae</taxon>
        <taxon>Artomyces</taxon>
    </lineage>
</organism>
<sequence>MDLAVDSKTPRHHPATRITFSGSWPGTTSRPPVHLCNTSYWKSTVILVWIRWSDFCVCHLMGESLVGLRPDGRSCGFVRDQMDLDWRLLFRRVACATLFLSTPLSTFWVLCYARRHLHSAEQRPRRHSRYIWRLYSRNSHCVDMAMLTTLDECSINMSFYIHRRRCPRRPSAHRMDDVTDSSFIFTLAFGCRHGPPLHLSDVGNNSSCGPNTSGLVELG</sequence>
<evidence type="ECO:0000313" key="1">
    <source>
        <dbReference type="EMBL" id="KAI0061369.1"/>
    </source>
</evidence>
<dbReference type="EMBL" id="MU277213">
    <property type="protein sequence ID" value="KAI0061369.1"/>
    <property type="molecule type" value="Genomic_DNA"/>
</dbReference>
<dbReference type="Proteomes" id="UP000814140">
    <property type="component" value="Unassembled WGS sequence"/>
</dbReference>
<evidence type="ECO:0000313" key="2">
    <source>
        <dbReference type="Proteomes" id="UP000814140"/>
    </source>
</evidence>
<name>A0ACB8SY24_9AGAM</name>
<proteinExistence type="predicted"/>